<dbReference type="Proteomes" id="UP000026915">
    <property type="component" value="Chromosome 2"/>
</dbReference>
<organism evidence="1 2">
    <name type="scientific">Theobroma cacao</name>
    <name type="common">Cacao</name>
    <name type="synonym">Cocoa</name>
    <dbReference type="NCBI Taxonomy" id="3641"/>
    <lineage>
        <taxon>Eukaryota</taxon>
        <taxon>Viridiplantae</taxon>
        <taxon>Streptophyta</taxon>
        <taxon>Embryophyta</taxon>
        <taxon>Tracheophyta</taxon>
        <taxon>Spermatophyta</taxon>
        <taxon>Magnoliopsida</taxon>
        <taxon>eudicotyledons</taxon>
        <taxon>Gunneridae</taxon>
        <taxon>Pentapetalae</taxon>
        <taxon>rosids</taxon>
        <taxon>malvids</taxon>
        <taxon>Malvales</taxon>
        <taxon>Malvaceae</taxon>
        <taxon>Byttnerioideae</taxon>
        <taxon>Theobroma</taxon>
    </lineage>
</organism>
<dbReference type="InParanoid" id="A0A061E5I0"/>
<dbReference type="EMBL" id="CM001880">
    <property type="protein sequence ID" value="EOX99892.1"/>
    <property type="molecule type" value="Genomic_DNA"/>
</dbReference>
<accession>A0A061E5I0</accession>
<protein>
    <submittedName>
        <fullName evidence="1">Uncharacterized protein</fullName>
    </submittedName>
</protein>
<dbReference type="AlphaFoldDB" id="A0A061E5I0"/>
<name>A0A061E5I0_THECC</name>
<dbReference type="Gramene" id="EOX99892">
    <property type="protein sequence ID" value="EOX99892"/>
    <property type="gene ID" value="TCM_008875"/>
</dbReference>
<evidence type="ECO:0000313" key="2">
    <source>
        <dbReference type="Proteomes" id="UP000026915"/>
    </source>
</evidence>
<gene>
    <name evidence="1" type="ORF">TCM_008875</name>
</gene>
<reference evidence="1 2" key="1">
    <citation type="journal article" date="2013" name="Genome Biol.">
        <title>The genome sequence of the most widely cultivated cacao type and its use to identify candidate genes regulating pod color.</title>
        <authorList>
            <person name="Motamayor J.C."/>
            <person name="Mockaitis K."/>
            <person name="Schmutz J."/>
            <person name="Haiminen N."/>
            <person name="Iii D.L."/>
            <person name="Cornejo O."/>
            <person name="Findley S.D."/>
            <person name="Zheng P."/>
            <person name="Utro F."/>
            <person name="Royaert S."/>
            <person name="Saski C."/>
            <person name="Jenkins J."/>
            <person name="Podicheti R."/>
            <person name="Zhao M."/>
            <person name="Scheffler B.E."/>
            <person name="Stack J.C."/>
            <person name="Feltus F.A."/>
            <person name="Mustiga G.M."/>
            <person name="Amores F."/>
            <person name="Phillips W."/>
            <person name="Marelli J.P."/>
            <person name="May G.D."/>
            <person name="Shapiro H."/>
            <person name="Ma J."/>
            <person name="Bustamante C.D."/>
            <person name="Schnell R.J."/>
            <person name="Main D."/>
            <person name="Gilbert D."/>
            <person name="Parida L."/>
            <person name="Kuhn D.N."/>
        </authorList>
    </citation>
    <scope>NUCLEOTIDE SEQUENCE [LARGE SCALE GENOMIC DNA]</scope>
    <source>
        <strain evidence="2">cv. Matina 1-6</strain>
    </source>
</reference>
<sequence>MFFSTSLSTLTDVHRISKIIKHRQYGQLNILSNCRAIPQFHSIHVMETSKSLLGDVVVVVVDAVGRLNDNVAMVED</sequence>
<keyword evidence="2" id="KW-1185">Reference proteome</keyword>
<proteinExistence type="predicted"/>
<dbReference type="HOGENOM" id="CLU_2659469_0_0_1"/>
<evidence type="ECO:0000313" key="1">
    <source>
        <dbReference type="EMBL" id="EOX99892.1"/>
    </source>
</evidence>